<proteinExistence type="predicted"/>
<dbReference type="Pfam" id="PF09819">
    <property type="entry name" value="ABC_cobalt"/>
    <property type="match status" value="1"/>
</dbReference>
<organism evidence="2 3">
    <name type="scientific">Arachnia propionica</name>
    <dbReference type="NCBI Taxonomy" id="1750"/>
    <lineage>
        <taxon>Bacteria</taxon>
        <taxon>Bacillati</taxon>
        <taxon>Actinomycetota</taxon>
        <taxon>Actinomycetes</taxon>
        <taxon>Propionibacteriales</taxon>
        <taxon>Propionibacteriaceae</taxon>
        <taxon>Arachnia</taxon>
    </lineage>
</organism>
<keyword evidence="1" id="KW-0812">Transmembrane</keyword>
<keyword evidence="1" id="KW-0472">Membrane</keyword>
<feature type="transmembrane region" description="Helical" evidence="1">
    <location>
        <begin position="128"/>
        <end position="149"/>
    </location>
</feature>
<gene>
    <name evidence="2" type="ORF">EII34_03705</name>
</gene>
<dbReference type="EMBL" id="RQZG01000003">
    <property type="protein sequence ID" value="RRD06238.1"/>
    <property type="molecule type" value="Genomic_DNA"/>
</dbReference>
<dbReference type="InterPro" id="IPR017195">
    <property type="entry name" value="ABC_thiamin-permease_prd"/>
</dbReference>
<dbReference type="AlphaFoldDB" id="A0A3P1TAA8"/>
<feature type="transmembrane region" description="Helical" evidence="1">
    <location>
        <begin position="101"/>
        <end position="121"/>
    </location>
</feature>
<evidence type="ECO:0000256" key="1">
    <source>
        <dbReference type="SAM" id="Phobius"/>
    </source>
</evidence>
<name>A0A3P1TAA8_9ACTN</name>
<sequence>MTITTRPQLATGGPWGWRSIDIVTVAILGVALGVAFWGWDAVYGILSPVFAVYPPSSSLALGVWLLPAVVGGLVIRRPGAALFCEFIAATVEALLGNQWGFNVLVSGFLQGLGVEIAMAVLVWRNWTVVVAVLGGLLAAFLELTVWEWWVYQPNHSWPQRLAALGFALLSGALIAGIGGWLLVRALARTGALEAFPPGRERLAGQA</sequence>
<feature type="transmembrane region" description="Helical" evidence="1">
    <location>
        <begin position="20"/>
        <end position="39"/>
    </location>
</feature>
<reference evidence="2 3" key="1">
    <citation type="submission" date="2018-11" db="EMBL/GenBank/DDBJ databases">
        <title>Genomes From Bacteria Associated with the Canine Oral Cavity: a Test Case for Automated Genome-Based Taxonomic Assignment.</title>
        <authorList>
            <person name="Coil D.A."/>
            <person name="Jospin G."/>
            <person name="Darling A.E."/>
            <person name="Wallis C."/>
            <person name="Davis I.J."/>
            <person name="Harris S."/>
            <person name="Eisen J.A."/>
            <person name="Holcombe L.J."/>
            <person name="O'Flynn C."/>
        </authorList>
    </citation>
    <scope>NUCLEOTIDE SEQUENCE [LARGE SCALE GENOMIC DNA]</scope>
    <source>
        <strain evidence="2 3">OH887_COT-365</strain>
    </source>
</reference>
<protein>
    <submittedName>
        <fullName evidence="2">ABC transporter permease</fullName>
    </submittedName>
</protein>
<evidence type="ECO:0000313" key="3">
    <source>
        <dbReference type="Proteomes" id="UP000280819"/>
    </source>
</evidence>
<dbReference type="PIRSF" id="PIRSF037394">
    <property type="entry name" value="ABC_thiamine-permease_YkoE_prd"/>
    <property type="match status" value="1"/>
</dbReference>
<keyword evidence="1" id="KW-1133">Transmembrane helix</keyword>
<dbReference type="OrthoDB" id="8017424at2"/>
<feature type="transmembrane region" description="Helical" evidence="1">
    <location>
        <begin position="45"/>
        <end position="66"/>
    </location>
</feature>
<accession>A0A3P1TAA8</accession>
<dbReference type="Proteomes" id="UP000280819">
    <property type="component" value="Unassembled WGS sequence"/>
</dbReference>
<feature type="transmembrane region" description="Helical" evidence="1">
    <location>
        <begin position="161"/>
        <end position="183"/>
    </location>
</feature>
<comment type="caution">
    <text evidence="2">The sequence shown here is derived from an EMBL/GenBank/DDBJ whole genome shotgun (WGS) entry which is preliminary data.</text>
</comment>
<evidence type="ECO:0000313" key="2">
    <source>
        <dbReference type="EMBL" id="RRD06238.1"/>
    </source>
</evidence>
<dbReference type="RefSeq" id="WP_124843061.1">
    <property type="nucleotide sequence ID" value="NZ_RQZG01000003.1"/>
</dbReference>